<feature type="transmembrane region" description="Helical" evidence="1">
    <location>
        <begin position="47"/>
        <end position="67"/>
    </location>
</feature>
<protein>
    <submittedName>
        <fullName evidence="3">DUF2905 domain-containing protein</fullName>
    </submittedName>
</protein>
<dbReference type="AlphaFoldDB" id="A0A4Q0MG51"/>
<dbReference type="EMBL" id="VWNE01000052">
    <property type="protein sequence ID" value="KAA8475552.1"/>
    <property type="molecule type" value="Genomic_DNA"/>
</dbReference>
<dbReference type="EMBL" id="RXOC01000002">
    <property type="protein sequence ID" value="RXF71906.1"/>
    <property type="molecule type" value="Genomic_DNA"/>
</dbReference>
<name>A0A4Q0MG51_9SPHI</name>
<evidence type="ECO:0000313" key="5">
    <source>
        <dbReference type="Proteomes" id="UP000322918"/>
    </source>
</evidence>
<keyword evidence="1" id="KW-0812">Transmembrane</keyword>
<organism evidence="3 4">
    <name type="scientific">Arcticibacter tournemirensis</name>
    <dbReference type="NCBI Taxonomy" id="699437"/>
    <lineage>
        <taxon>Bacteria</taxon>
        <taxon>Pseudomonadati</taxon>
        <taxon>Bacteroidota</taxon>
        <taxon>Sphingobacteriia</taxon>
        <taxon>Sphingobacteriales</taxon>
        <taxon>Sphingobacteriaceae</taxon>
        <taxon>Arcticibacter</taxon>
    </lineage>
</organism>
<keyword evidence="1" id="KW-0472">Membrane</keyword>
<keyword evidence="5" id="KW-1185">Reference proteome</keyword>
<dbReference type="Pfam" id="PF11146">
    <property type="entry name" value="DUF2905"/>
    <property type="match status" value="1"/>
</dbReference>
<evidence type="ECO:0000313" key="4">
    <source>
        <dbReference type="Proteomes" id="UP000290848"/>
    </source>
</evidence>
<dbReference type="InterPro" id="IPR021320">
    <property type="entry name" value="DUF2905"/>
</dbReference>
<dbReference type="Proteomes" id="UP000322918">
    <property type="component" value="Unassembled WGS sequence"/>
</dbReference>
<feature type="transmembrane region" description="Helical" evidence="1">
    <location>
        <begin position="7"/>
        <end position="27"/>
    </location>
</feature>
<dbReference type="PANTHER" id="PTHR36443:SF1">
    <property type="entry name" value="BSR5223 PROTEIN"/>
    <property type="match status" value="1"/>
</dbReference>
<dbReference type="OrthoDB" id="680637at2"/>
<reference evidence="2 5" key="2">
    <citation type="submission" date="2019-09" db="EMBL/GenBank/DDBJ databases">
        <title>Pararcticibacter amylolyticus gen. nov., sp. nov., isolated from a rottenly hemp rope, and reclassification of Pedobacter tournemirensis as Pararcticibacter tournemirensis comb. nov.</title>
        <authorList>
            <person name="Cai Y."/>
        </authorList>
    </citation>
    <scope>NUCLEOTIDE SEQUENCE [LARGE SCALE GENOMIC DNA]</scope>
    <source>
        <strain evidence="2 5">TF5-37.2-LB10</strain>
    </source>
</reference>
<comment type="caution">
    <text evidence="3">The sequence shown here is derived from an EMBL/GenBank/DDBJ whole genome shotgun (WGS) entry which is preliminary data.</text>
</comment>
<keyword evidence="1" id="KW-1133">Transmembrane helix</keyword>
<reference evidence="3 4" key="1">
    <citation type="submission" date="2018-12" db="EMBL/GenBank/DDBJ databases">
        <title>The Draft Genome Sequence of the Soil Bacterium Pedobacter tournemirensis R1.</title>
        <authorList>
            <person name="He J."/>
        </authorList>
    </citation>
    <scope>NUCLEOTIDE SEQUENCE [LARGE SCALE GENOMIC DNA]</scope>
    <source>
        <strain evidence="3 4">R1</strain>
    </source>
</reference>
<dbReference type="Proteomes" id="UP000290848">
    <property type="component" value="Unassembled WGS sequence"/>
</dbReference>
<sequence length="71" mass="8261">MGSEAGKWMIVAGAFILLAGVAVYFFHDKLHWLGNLPGDLRIERENFRFYFPFTTMIIISLIINLVIRLFR</sequence>
<dbReference type="PANTHER" id="PTHR36443">
    <property type="entry name" value="BSR5223 PROTEIN"/>
    <property type="match status" value="1"/>
</dbReference>
<evidence type="ECO:0000313" key="3">
    <source>
        <dbReference type="EMBL" id="RXF71906.1"/>
    </source>
</evidence>
<proteinExistence type="predicted"/>
<dbReference type="RefSeq" id="WP_128768154.1">
    <property type="nucleotide sequence ID" value="NZ_RXOC01000002.1"/>
</dbReference>
<evidence type="ECO:0000256" key="1">
    <source>
        <dbReference type="SAM" id="Phobius"/>
    </source>
</evidence>
<accession>A0A4Q0MG51</accession>
<gene>
    <name evidence="3" type="ORF">EKH83_04270</name>
    <name evidence="2" type="ORF">F1649_21405</name>
</gene>
<evidence type="ECO:0000313" key="2">
    <source>
        <dbReference type="EMBL" id="KAA8475552.1"/>
    </source>
</evidence>